<dbReference type="Pfam" id="PF25597">
    <property type="entry name" value="SH3_retrovirus"/>
    <property type="match status" value="1"/>
</dbReference>
<accession>A0AAQ3XC88</accession>
<sequence>MALVRSFETKLSTPLVMLLTGYILTASLTRHHMNCSMGENPISHIFGYSVANSISTRSANTWFQRRCDIGILLGYSSKSKAYRLFNNTTGMVEETYDVEFDESNGT</sequence>
<feature type="domain" description="Retroviral polymerase SH3-like" evidence="1">
    <location>
        <begin position="63"/>
        <end position="103"/>
    </location>
</feature>
<reference evidence="2 3" key="1">
    <citation type="submission" date="2024-02" db="EMBL/GenBank/DDBJ databases">
        <title>High-quality chromosome-scale genome assembly of Pensacola bahiagrass (Paspalum notatum Flugge var. saurae).</title>
        <authorList>
            <person name="Vega J.M."/>
            <person name="Podio M."/>
            <person name="Orjuela J."/>
            <person name="Siena L.A."/>
            <person name="Pessino S.C."/>
            <person name="Combes M.C."/>
            <person name="Mariac C."/>
            <person name="Albertini E."/>
            <person name="Pupilli F."/>
            <person name="Ortiz J.P.A."/>
            <person name="Leblanc O."/>
        </authorList>
    </citation>
    <scope>NUCLEOTIDE SEQUENCE [LARGE SCALE GENOMIC DNA]</scope>
    <source>
        <strain evidence="2">R1</strain>
        <tissue evidence="2">Leaf</tissue>
    </source>
</reference>
<evidence type="ECO:0000259" key="1">
    <source>
        <dbReference type="Pfam" id="PF25597"/>
    </source>
</evidence>
<dbReference type="Proteomes" id="UP001341281">
    <property type="component" value="Chromosome 09"/>
</dbReference>
<evidence type="ECO:0000313" key="2">
    <source>
        <dbReference type="EMBL" id="WVZ93613.1"/>
    </source>
</evidence>
<protein>
    <recommendedName>
        <fullName evidence="1">Retroviral polymerase SH3-like domain-containing protein</fullName>
    </recommendedName>
</protein>
<dbReference type="InterPro" id="IPR057670">
    <property type="entry name" value="SH3_retrovirus"/>
</dbReference>
<evidence type="ECO:0000313" key="3">
    <source>
        <dbReference type="Proteomes" id="UP001341281"/>
    </source>
</evidence>
<keyword evidence="3" id="KW-1185">Reference proteome</keyword>
<dbReference type="AlphaFoldDB" id="A0AAQ3XC88"/>
<name>A0AAQ3XC88_PASNO</name>
<gene>
    <name evidence="2" type="ORF">U9M48_039579</name>
</gene>
<dbReference type="EMBL" id="CP144753">
    <property type="protein sequence ID" value="WVZ93613.1"/>
    <property type="molecule type" value="Genomic_DNA"/>
</dbReference>
<proteinExistence type="predicted"/>
<organism evidence="2 3">
    <name type="scientific">Paspalum notatum var. saurae</name>
    <dbReference type="NCBI Taxonomy" id="547442"/>
    <lineage>
        <taxon>Eukaryota</taxon>
        <taxon>Viridiplantae</taxon>
        <taxon>Streptophyta</taxon>
        <taxon>Embryophyta</taxon>
        <taxon>Tracheophyta</taxon>
        <taxon>Spermatophyta</taxon>
        <taxon>Magnoliopsida</taxon>
        <taxon>Liliopsida</taxon>
        <taxon>Poales</taxon>
        <taxon>Poaceae</taxon>
        <taxon>PACMAD clade</taxon>
        <taxon>Panicoideae</taxon>
        <taxon>Andropogonodae</taxon>
        <taxon>Paspaleae</taxon>
        <taxon>Paspalinae</taxon>
        <taxon>Paspalum</taxon>
    </lineage>
</organism>